<dbReference type="PANTHER" id="PTHR43727">
    <property type="entry name" value="DIAMINOPIMELATE DECARBOXYLASE"/>
    <property type="match status" value="1"/>
</dbReference>
<evidence type="ECO:0000259" key="10">
    <source>
        <dbReference type="Pfam" id="PF02784"/>
    </source>
</evidence>
<name>A0A7K0KBX2_9BACT</name>
<gene>
    <name evidence="5 11" type="primary">lysA</name>
    <name evidence="11" type="ORF">FYJ73_01275</name>
</gene>
<dbReference type="HAMAP" id="MF_02120">
    <property type="entry name" value="LysA"/>
    <property type="match status" value="1"/>
</dbReference>
<dbReference type="InterPro" id="IPR029066">
    <property type="entry name" value="PLP-binding_barrel"/>
</dbReference>
<dbReference type="PRINTS" id="PR01179">
    <property type="entry name" value="ODADCRBXLASE"/>
</dbReference>
<feature type="binding site" evidence="5">
    <location>
        <begin position="271"/>
        <end position="274"/>
    </location>
    <ligand>
        <name>pyridoxal 5'-phosphate</name>
        <dbReference type="ChEBI" id="CHEBI:597326"/>
    </ligand>
</feature>
<keyword evidence="2 5" id="KW-0210">Decarboxylase</keyword>
<comment type="subunit">
    <text evidence="5">Homodimer.</text>
</comment>
<feature type="binding site" evidence="5">
    <location>
        <position position="310"/>
    </location>
    <ligand>
        <name>substrate</name>
    </ligand>
</feature>
<evidence type="ECO:0000256" key="6">
    <source>
        <dbReference type="NCBIfam" id="TIGR01048"/>
    </source>
</evidence>
<comment type="function">
    <text evidence="5">Specifically catalyzes the decarboxylation of meso-diaminopimelate (meso-DAP) to L-lysine.</text>
</comment>
<dbReference type="RefSeq" id="WP_154532835.1">
    <property type="nucleotide sequence ID" value="NZ_VUNG01000002.1"/>
</dbReference>
<dbReference type="InterPro" id="IPR022644">
    <property type="entry name" value="De-COase2_N"/>
</dbReference>
<feature type="modified residue" description="N6-(pyridoxal phosphate)lysine" evidence="5 7">
    <location>
        <position position="54"/>
    </location>
</feature>
<dbReference type="FunFam" id="3.20.20.10:FF:000003">
    <property type="entry name" value="Diaminopimelate decarboxylase"/>
    <property type="match status" value="1"/>
</dbReference>
<dbReference type="InterPro" id="IPR002986">
    <property type="entry name" value="DAP_deCOOHase_LysA"/>
</dbReference>
<dbReference type="InterPro" id="IPR022653">
    <property type="entry name" value="De-COase2_pyr-phos_BS"/>
</dbReference>
<comment type="similarity">
    <text evidence="5">Belongs to the Orn/Lys/Arg decarboxylase class-II family. LysA subfamily.</text>
</comment>
<comment type="catalytic activity">
    <reaction evidence="5 8">
        <text>meso-2,6-diaminopimelate + H(+) = L-lysine + CO2</text>
        <dbReference type="Rhea" id="RHEA:15101"/>
        <dbReference type="ChEBI" id="CHEBI:15378"/>
        <dbReference type="ChEBI" id="CHEBI:16526"/>
        <dbReference type="ChEBI" id="CHEBI:32551"/>
        <dbReference type="ChEBI" id="CHEBI:57791"/>
        <dbReference type="EC" id="4.1.1.20"/>
    </reaction>
</comment>
<dbReference type="InterPro" id="IPR022643">
    <property type="entry name" value="De-COase2_C"/>
</dbReference>
<comment type="pathway">
    <text evidence="5 8">Amino-acid biosynthesis; L-lysine biosynthesis via DAP pathway; L-lysine from DL-2,6-diaminopimelate: step 1/1.</text>
</comment>
<keyword evidence="5" id="KW-0028">Amino-acid biosynthesis</keyword>
<dbReference type="NCBIfam" id="TIGR01048">
    <property type="entry name" value="lysA"/>
    <property type="match status" value="1"/>
</dbReference>
<evidence type="ECO:0000256" key="2">
    <source>
        <dbReference type="ARBA" id="ARBA00022793"/>
    </source>
</evidence>
<dbReference type="EC" id="4.1.1.20" evidence="5 6"/>
<dbReference type="UniPathway" id="UPA00034">
    <property type="reaction ID" value="UER00027"/>
</dbReference>
<feature type="binding site" evidence="5">
    <location>
        <position position="233"/>
    </location>
    <ligand>
        <name>pyridoxal 5'-phosphate</name>
        <dbReference type="ChEBI" id="CHEBI:597326"/>
    </ligand>
</feature>
<dbReference type="PANTHER" id="PTHR43727:SF2">
    <property type="entry name" value="GROUP IV DECARBOXYLASE"/>
    <property type="match status" value="1"/>
</dbReference>
<dbReference type="CDD" id="cd06828">
    <property type="entry name" value="PLPDE_III_DapDC"/>
    <property type="match status" value="1"/>
</dbReference>
<evidence type="ECO:0000256" key="8">
    <source>
        <dbReference type="RuleBase" id="RU003738"/>
    </source>
</evidence>
<evidence type="ECO:0000256" key="4">
    <source>
        <dbReference type="ARBA" id="ARBA00023239"/>
    </source>
</evidence>
<organism evidence="11 12">
    <name type="scientific">Hallella mizrahii</name>
    <dbReference type="NCBI Taxonomy" id="2606637"/>
    <lineage>
        <taxon>Bacteria</taxon>
        <taxon>Pseudomonadati</taxon>
        <taxon>Bacteroidota</taxon>
        <taxon>Bacteroidia</taxon>
        <taxon>Bacteroidales</taxon>
        <taxon>Prevotellaceae</taxon>
        <taxon>Hallella</taxon>
    </lineage>
</organism>
<dbReference type="SUPFAM" id="SSF51419">
    <property type="entry name" value="PLP-binding barrel"/>
    <property type="match status" value="1"/>
</dbReference>
<feature type="binding site" evidence="5">
    <location>
        <position position="314"/>
    </location>
    <ligand>
        <name>substrate</name>
    </ligand>
</feature>
<reference evidence="11 12" key="1">
    <citation type="submission" date="2019-08" db="EMBL/GenBank/DDBJ databases">
        <title>In-depth cultivation of the pig gut microbiome towards novel bacterial diversity and tailored functional studies.</title>
        <authorList>
            <person name="Wylensek D."/>
            <person name="Hitch T.C.A."/>
            <person name="Clavel T."/>
        </authorList>
    </citation>
    <scope>NUCLEOTIDE SEQUENCE [LARGE SCALE GENOMIC DNA]</scope>
    <source>
        <strain evidence="11 12">LKV-178-WT-2A</strain>
    </source>
</reference>
<keyword evidence="4 5" id="KW-0456">Lyase</keyword>
<evidence type="ECO:0000313" key="11">
    <source>
        <dbReference type="EMBL" id="MST83328.1"/>
    </source>
</evidence>
<keyword evidence="3 5" id="KW-0663">Pyridoxal phosphate</keyword>
<feature type="binding site" evidence="5">
    <location>
        <position position="274"/>
    </location>
    <ligand>
        <name>substrate</name>
    </ligand>
</feature>
<dbReference type="PROSITE" id="PS00878">
    <property type="entry name" value="ODR_DC_2_1"/>
    <property type="match status" value="1"/>
</dbReference>
<dbReference type="AlphaFoldDB" id="A0A7K0KBX2"/>
<dbReference type="InterPro" id="IPR000183">
    <property type="entry name" value="Orn/DAP/Arg_de-COase"/>
</dbReference>
<dbReference type="SUPFAM" id="SSF50621">
    <property type="entry name" value="Alanine racemase C-terminal domain-like"/>
    <property type="match status" value="1"/>
</dbReference>
<evidence type="ECO:0000256" key="3">
    <source>
        <dbReference type="ARBA" id="ARBA00022898"/>
    </source>
</evidence>
<dbReference type="Proteomes" id="UP000438914">
    <property type="component" value="Unassembled WGS sequence"/>
</dbReference>
<sequence length="391" mass="43377">MKRELTKGRFPIEKFSGVTTPFYYYDTTLLRNTLRTINEECKSYDNFNVHYAVKANANPKVLSIISQAGLGADCVSGGEIRASLKSGFPANKIVFAGVGKSDWEINLALDADIFCFNVESVPELEVINELAAAKNTVARVCLRINPNVGAHTHANITTGLAENKFGIAMEDMLPTIERIKEMKHIEFLGLHFHIGSQILDMGDFEALCNRINELQDLLEKHQVKVSNINVGGGLGVSYDHPNRQPIPNFHDYFKTYASHLRLRPGQELHFELGRAVVAQMGSLITKVLYVKQGTYKQFVIVDAGMTDLIRPALYQAYHKIENLSSNEPAATYDVVGPICESSDVFAKAVDLNTAHRGDLIALRSAGAYGEIMASQYNCRPLPKGYITEDFI</sequence>
<feature type="domain" description="Orn/DAP/Arg decarboxylase 2 N-terminal" evidence="10">
    <location>
        <begin position="38"/>
        <end position="278"/>
    </location>
</feature>
<comment type="cofactor">
    <cofactor evidence="1 5 7 8">
        <name>pyridoxal 5'-phosphate</name>
        <dbReference type="ChEBI" id="CHEBI:597326"/>
    </cofactor>
</comment>
<dbReference type="PRINTS" id="PR01181">
    <property type="entry name" value="DAPDCRBXLASE"/>
</dbReference>
<comment type="caution">
    <text evidence="11">The sequence shown here is derived from an EMBL/GenBank/DDBJ whole genome shotgun (WGS) entry which is preliminary data.</text>
</comment>
<dbReference type="Gene3D" id="3.20.20.10">
    <property type="entry name" value="Alanine racemase"/>
    <property type="match status" value="1"/>
</dbReference>
<dbReference type="GO" id="GO:0030170">
    <property type="term" value="F:pyridoxal phosphate binding"/>
    <property type="evidence" value="ECO:0007669"/>
    <property type="project" value="UniProtKB-UniRule"/>
</dbReference>
<dbReference type="GO" id="GO:0008836">
    <property type="term" value="F:diaminopimelate decarboxylase activity"/>
    <property type="evidence" value="ECO:0007669"/>
    <property type="project" value="UniProtKB-UniRule"/>
</dbReference>
<feature type="domain" description="Orn/DAP/Arg decarboxylase 2 C-terminal" evidence="9">
    <location>
        <begin position="23"/>
        <end position="366"/>
    </location>
</feature>
<evidence type="ECO:0000256" key="7">
    <source>
        <dbReference type="PIRSR" id="PIRSR600183-50"/>
    </source>
</evidence>
<accession>A0A7K0KBX2</accession>
<evidence type="ECO:0000256" key="1">
    <source>
        <dbReference type="ARBA" id="ARBA00001933"/>
    </source>
</evidence>
<dbReference type="GO" id="GO:0009089">
    <property type="term" value="P:lysine biosynthetic process via diaminopimelate"/>
    <property type="evidence" value="ECO:0007669"/>
    <property type="project" value="UniProtKB-UniRule"/>
</dbReference>
<evidence type="ECO:0000256" key="5">
    <source>
        <dbReference type="HAMAP-Rule" id="MF_02120"/>
    </source>
</evidence>
<dbReference type="InterPro" id="IPR009006">
    <property type="entry name" value="Ala_racemase/Decarboxylase_C"/>
</dbReference>
<dbReference type="Pfam" id="PF02784">
    <property type="entry name" value="Orn_Arg_deC_N"/>
    <property type="match status" value="1"/>
</dbReference>
<feature type="active site" description="Proton donor" evidence="7">
    <location>
        <position position="339"/>
    </location>
</feature>
<feature type="binding site" evidence="5">
    <location>
        <position position="340"/>
    </location>
    <ligand>
        <name>substrate</name>
    </ligand>
</feature>
<protein>
    <recommendedName>
        <fullName evidence="5 6">Diaminopimelate decarboxylase</fullName>
        <shortName evidence="5">DAP decarboxylase</shortName>
        <shortName evidence="5">DAPDC</shortName>
        <ecNumber evidence="5 6">4.1.1.20</ecNumber>
    </recommendedName>
</protein>
<evidence type="ECO:0000259" key="9">
    <source>
        <dbReference type="Pfam" id="PF00278"/>
    </source>
</evidence>
<evidence type="ECO:0000313" key="12">
    <source>
        <dbReference type="Proteomes" id="UP000438914"/>
    </source>
</evidence>
<dbReference type="Gene3D" id="2.40.37.10">
    <property type="entry name" value="Lyase, Ornithine Decarboxylase, Chain A, domain 1"/>
    <property type="match status" value="1"/>
</dbReference>
<keyword evidence="5 8" id="KW-0457">Lysine biosynthesis</keyword>
<proteinExistence type="inferred from homology"/>
<feature type="binding site" evidence="5">
    <location>
        <position position="368"/>
    </location>
    <ligand>
        <name>pyridoxal 5'-phosphate</name>
        <dbReference type="ChEBI" id="CHEBI:597326"/>
    </ligand>
</feature>
<dbReference type="EMBL" id="VUNG01000002">
    <property type="protein sequence ID" value="MST83328.1"/>
    <property type="molecule type" value="Genomic_DNA"/>
</dbReference>
<feature type="binding site" evidence="5">
    <location>
        <position position="368"/>
    </location>
    <ligand>
        <name>substrate</name>
    </ligand>
</feature>
<keyword evidence="12" id="KW-1185">Reference proteome</keyword>
<dbReference type="Pfam" id="PF00278">
    <property type="entry name" value="Orn_DAP_Arg_deC"/>
    <property type="match status" value="1"/>
</dbReference>